<name>A0AAV7SXR8_PLEWA</name>
<proteinExistence type="predicted"/>
<dbReference type="Proteomes" id="UP001066276">
    <property type="component" value="Chromosome 4_1"/>
</dbReference>
<keyword evidence="2" id="KW-1185">Reference proteome</keyword>
<gene>
    <name evidence="1" type="ORF">NDU88_000649</name>
</gene>
<evidence type="ECO:0000313" key="2">
    <source>
        <dbReference type="Proteomes" id="UP001066276"/>
    </source>
</evidence>
<protein>
    <submittedName>
        <fullName evidence="1">Uncharacterized protein</fullName>
    </submittedName>
</protein>
<reference evidence="1" key="1">
    <citation type="journal article" date="2022" name="bioRxiv">
        <title>Sequencing and chromosome-scale assembly of the giantPleurodeles waltlgenome.</title>
        <authorList>
            <person name="Brown T."/>
            <person name="Elewa A."/>
            <person name="Iarovenko S."/>
            <person name="Subramanian E."/>
            <person name="Araus A.J."/>
            <person name="Petzold A."/>
            <person name="Susuki M."/>
            <person name="Suzuki K.-i.T."/>
            <person name="Hayashi T."/>
            <person name="Toyoda A."/>
            <person name="Oliveira C."/>
            <person name="Osipova E."/>
            <person name="Leigh N.D."/>
            <person name="Simon A."/>
            <person name="Yun M.H."/>
        </authorList>
    </citation>
    <scope>NUCLEOTIDE SEQUENCE</scope>
    <source>
        <strain evidence="1">20211129_DDA</strain>
        <tissue evidence="1">Liver</tissue>
    </source>
</reference>
<evidence type="ECO:0000313" key="1">
    <source>
        <dbReference type="EMBL" id="KAJ1168735.1"/>
    </source>
</evidence>
<dbReference type="EMBL" id="JANPWB010000007">
    <property type="protein sequence ID" value="KAJ1168735.1"/>
    <property type="molecule type" value="Genomic_DNA"/>
</dbReference>
<organism evidence="1 2">
    <name type="scientific">Pleurodeles waltl</name>
    <name type="common">Iberian ribbed newt</name>
    <dbReference type="NCBI Taxonomy" id="8319"/>
    <lineage>
        <taxon>Eukaryota</taxon>
        <taxon>Metazoa</taxon>
        <taxon>Chordata</taxon>
        <taxon>Craniata</taxon>
        <taxon>Vertebrata</taxon>
        <taxon>Euteleostomi</taxon>
        <taxon>Amphibia</taxon>
        <taxon>Batrachia</taxon>
        <taxon>Caudata</taxon>
        <taxon>Salamandroidea</taxon>
        <taxon>Salamandridae</taxon>
        <taxon>Pleurodelinae</taxon>
        <taxon>Pleurodeles</taxon>
    </lineage>
</organism>
<comment type="caution">
    <text evidence="1">The sequence shown here is derived from an EMBL/GenBank/DDBJ whole genome shotgun (WGS) entry which is preliminary data.</text>
</comment>
<dbReference type="AlphaFoldDB" id="A0AAV7SXR8"/>
<feature type="non-terminal residue" evidence="1">
    <location>
        <position position="1"/>
    </location>
</feature>
<sequence>EVCGVFLCFRCRLGLPPLPPSLTSALLAPGWSGFHGLVRLRWTRLHRICDCPAGVPPPSQLNFCT</sequence>
<feature type="non-terminal residue" evidence="1">
    <location>
        <position position="65"/>
    </location>
</feature>
<accession>A0AAV7SXR8</accession>